<sequence>MRAKKTADQKALVITTTDVSLFTKGEEIDLKLLFGMFEPHEKPWFVHEDKQGNMRVVVPDKNSDIFFAIPDPLHDGELLAVLLIADAVTYKGKEI</sequence>
<evidence type="ECO:0000313" key="1">
    <source>
        <dbReference type="EMBL" id="WWX73791.1"/>
    </source>
</evidence>
<name>A0AAX4LKE2_ECOLX</name>
<reference evidence="1" key="1">
    <citation type="submission" date="2024-03" db="EMBL/GenBank/DDBJ databases">
        <title>Epithelial relay of microbial signals coordinates intestinal macrophage supported barrier repair.</title>
        <authorList>
            <person name="Tsai M.T."/>
        </authorList>
    </citation>
    <scope>NUCLEOTIDE SEQUENCE</scope>
    <source>
        <strain evidence="1">MS 21-1</strain>
    </source>
</reference>
<accession>A0AAX4LKE2</accession>
<evidence type="ECO:0000313" key="2">
    <source>
        <dbReference type="Proteomes" id="UP001383096"/>
    </source>
</evidence>
<dbReference type="Proteomes" id="UP001383096">
    <property type="component" value="Chromosome"/>
</dbReference>
<protein>
    <submittedName>
        <fullName evidence="1">Uncharacterized protein</fullName>
    </submittedName>
</protein>
<dbReference type="AlphaFoldDB" id="A0AAX4LKE2"/>
<dbReference type="RefSeq" id="WP_001201806.1">
    <property type="nucleotide sequence ID" value="NZ_CBCRXI010000011.1"/>
</dbReference>
<dbReference type="EMBL" id="CP146670">
    <property type="protein sequence ID" value="WWX73791.1"/>
    <property type="molecule type" value="Genomic_DNA"/>
</dbReference>
<proteinExistence type="predicted"/>
<gene>
    <name evidence="1" type="ORF">V9Z47_12670</name>
</gene>
<organism evidence="1 2">
    <name type="scientific">Escherichia coli</name>
    <dbReference type="NCBI Taxonomy" id="562"/>
    <lineage>
        <taxon>Bacteria</taxon>
        <taxon>Pseudomonadati</taxon>
        <taxon>Pseudomonadota</taxon>
        <taxon>Gammaproteobacteria</taxon>
        <taxon>Enterobacterales</taxon>
        <taxon>Enterobacteriaceae</taxon>
        <taxon>Escherichia</taxon>
    </lineage>
</organism>